<evidence type="ECO:0000259" key="6">
    <source>
        <dbReference type="Pfam" id="PF00933"/>
    </source>
</evidence>
<dbReference type="KEGG" id="schy:GVO57_00505"/>
<evidence type="ECO:0000256" key="5">
    <source>
        <dbReference type="ARBA" id="ARBA00023295"/>
    </source>
</evidence>
<dbReference type="InterPro" id="IPR019800">
    <property type="entry name" value="Glyco_hydro_3_AS"/>
</dbReference>
<protein>
    <recommendedName>
        <fullName evidence="3">beta-N-acetylhexosaminidase</fullName>
        <ecNumber evidence="3">3.2.1.52</ecNumber>
    </recommendedName>
</protein>
<dbReference type="EC" id="3.2.1.52" evidence="3"/>
<proteinExistence type="inferred from homology"/>
<gene>
    <name evidence="7" type="primary">nagZ</name>
    <name evidence="7" type="ORF">GVO57_00505</name>
</gene>
<name>A0A7Z2NUQ4_9SPHN</name>
<organism evidence="7 8">
    <name type="scientific">Sphingomonas changnyeongensis</name>
    <dbReference type="NCBI Taxonomy" id="2698679"/>
    <lineage>
        <taxon>Bacteria</taxon>
        <taxon>Pseudomonadati</taxon>
        <taxon>Pseudomonadota</taxon>
        <taxon>Alphaproteobacteria</taxon>
        <taxon>Sphingomonadales</taxon>
        <taxon>Sphingomonadaceae</taxon>
        <taxon>Sphingomonas</taxon>
    </lineage>
</organism>
<evidence type="ECO:0000256" key="4">
    <source>
        <dbReference type="ARBA" id="ARBA00022801"/>
    </source>
</evidence>
<dbReference type="GO" id="GO:0009254">
    <property type="term" value="P:peptidoglycan turnover"/>
    <property type="evidence" value="ECO:0007669"/>
    <property type="project" value="TreeGrafter"/>
</dbReference>
<comment type="catalytic activity">
    <reaction evidence="1">
        <text>Hydrolysis of terminal non-reducing N-acetyl-D-hexosamine residues in N-acetyl-beta-D-hexosaminides.</text>
        <dbReference type="EC" id="3.2.1.52"/>
    </reaction>
</comment>
<sequence>MIPVVFGLSGPVLTPDERDFFRDVDPAGYILFRRNCVDRAQLRALTDDLRTLHGRDDLPVLIDQEGGRVARMQPPEWPAFPPAALFGRLYDIAPASAIAAARANAHALGLMLAQCGINVDCLPLLDVRRAGADDVIGDRAFGFEPMRVAALGRAVLAGLAEAGVIGVVKHMPGHGRVLVDSHKALPVVTAGEDELAEDLAPFIRLADAPIGMSAHIVYTAWDADRPGTLSPAVIDGIIRRRIGFDGLLLTDDIDMKALSGTPAEKAVAALAAGCDIVLDCWARMDEMTAIAAAVPPITAAARDRLDRAMIGAGRAPDLAVMADLVATRDRLLAPVVTASAAG</sequence>
<dbReference type="Pfam" id="PF00933">
    <property type="entry name" value="Glyco_hydro_3"/>
    <property type="match status" value="1"/>
</dbReference>
<dbReference type="GO" id="GO:0004563">
    <property type="term" value="F:beta-N-acetylhexosaminidase activity"/>
    <property type="evidence" value="ECO:0007669"/>
    <property type="project" value="UniProtKB-EC"/>
</dbReference>
<dbReference type="InterPro" id="IPR001764">
    <property type="entry name" value="Glyco_hydro_3_N"/>
</dbReference>
<dbReference type="NCBIfam" id="NF003740">
    <property type="entry name" value="PRK05337.1"/>
    <property type="match status" value="1"/>
</dbReference>
<dbReference type="InterPro" id="IPR050226">
    <property type="entry name" value="NagZ_Beta-hexosaminidase"/>
</dbReference>
<dbReference type="RefSeq" id="WP_160590962.1">
    <property type="nucleotide sequence ID" value="NZ_CP047895.1"/>
</dbReference>
<dbReference type="Proteomes" id="UP000464468">
    <property type="component" value="Chromosome"/>
</dbReference>
<evidence type="ECO:0000313" key="8">
    <source>
        <dbReference type="Proteomes" id="UP000464468"/>
    </source>
</evidence>
<evidence type="ECO:0000313" key="7">
    <source>
        <dbReference type="EMBL" id="QHL89584.1"/>
    </source>
</evidence>
<dbReference type="EMBL" id="CP047895">
    <property type="protein sequence ID" value="QHL89584.1"/>
    <property type="molecule type" value="Genomic_DNA"/>
</dbReference>
<accession>A0A7Z2NUQ4</accession>
<evidence type="ECO:0000256" key="2">
    <source>
        <dbReference type="ARBA" id="ARBA00005336"/>
    </source>
</evidence>
<dbReference type="InterPro" id="IPR017853">
    <property type="entry name" value="GH"/>
</dbReference>
<dbReference type="SUPFAM" id="SSF51445">
    <property type="entry name" value="(Trans)glycosidases"/>
    <property type="match status" value="1"/>
</dbReference>
<keyword evidence="4 7" id="KW-0378">Hydrolase</keyword>
<keyword evidence="5 7" id="KW-0326">Glycosidase</keyword>
<dbReference type="Gene3D" id="3.20.20.300">
    <property type="entry name" value="Glycoside hydrolase, family 3, N-terminal domain"/>
    <property type="match status" value="1"/>
</dbReference>
<comment type="similarity">
    <text evidence="2">Belongs to the glycosyl hydrolase 3 family.</text>
</comment>
<feature type="domain" description="Glycoside hydrolase family 3 N-terminal" evidence="6">
    <location>
        <begin position="26"/>
        <end position="294"/>
    </location>
</feature>
<dbReference type="GO" id="GO:0005975">
    <property type="term" value="P:carbohydrate metabolic process"/>
    <property type="evidence" value="ECO:0007669"/>
    <property type="project" value="InterPro"/>
</dbReference>
<dbReference type="InterPro" id="IPR036962">
    <property type="entry name" value="Glyco_hydro_3_N_sf"/>
</dbReference>
<evidence type="ECO:0000256" key="1">
    <source>
        <dbReference type="ARBA" id="ARBA00001231"/>
    </source>
</evidence>
<reference evidence="7 8" key="1">
    <citation type="submission" date="2020-01" db="EMBL/GenBank/DDBJ databases">
        <title>Sphingomonas sp. C33 whole genome sequece.</title>
        <authorList>
            <person name="Park C."/>
        </authorList>
    </citation>
    <scope>NUCLEOTIDE SEQUENCE [LARGE SCALE GENOMIC DNA]</scope>
    <source>
        <strain evidence="7 8">C33</strain>
    </source>
</reference>
<dbReference type="PROSITE" id="PS00775">
    <property type="entry name" value="GLYCOSYL_HYDROL_F3"/>
    <property type="match status" value="1"/>
</dbReference>
<dbReference type="PANTHER" id="PTHR30480">
    <property type="entry name" value="BETA-HEXOSAMINIDASE-RELATED"/>
    <property type="match status" value="1"/>
</dbReference>
<dbReference type="PANTHER" id="PTHR30480:SF13">
    <property type="entry name" value="BETA-HEXOSAMINIDASE"/>
    <property type="match status" value="1"/>
</dbReference>
<evidence type="ECO:0000256" key="3">
    <source>
        <dbReference type="ARBA" id="ARBA00012663"/>
    </source>
</evidence>
<keyword evidence="8" id="KW-1185">Reference proteome</keyword>
<dbReference type="AlphaFoldDB" id="A0A7Z2NUQ4"/>